<evidence type="ECO:0000256" key="6">
    <source>
        <dbReference type="SAM" id="Phobius"/>
    </source>
</evidence>
<dbReference type="InterPro" id="IPR001123">
    <property type="entry name" value="LeuE-type"/>
</dbReference>
<comment type="subcellular location">
    <subcellularLocation>
        <location evidence="1">Cell membrane</location>
        <topology evidence="1">Multi-pass membrane protein</topology>
    </subcellularLocation>
</comment>
<reference evidence="7 8" key="1">
    <citation type="submission" date="2020-11" db="EMBL/GenBank/DDBJ databases">
        <title>Algicoccus daihaiensis sp.nov., isolated from Daihai Lake in Inner Mongolia.</title>
        <authorList>
            <person name="Kai J."/>
        </authorList>
    </citation>
    <scope>NUCLEOTIDE SEQUENCE [LARGE SCALE GENOMIC DNA]</scope>
    <source>
        <strain evidence="8">f23</strain>
    </source>
</reference>
<feature type="transmembrane region" description="Helical" evidence="6">
    <location>
        <begin position="212"/>
        <end position="230"/>
    </location>
</feature>
<keyword evidence="8" id="KW-1185">Reference proteome</keyword>
<gene>
    <name evidence="7" type="ORF">DHf2319_00370</name>
</gene>
<dbReference type="RefSeq" id="WP_243478840.1">
    <property type="nucleotide sequence ID" value="NZ_CP063982.1"/>
</dbReference>
<dbReference type="Proteomes" id="UP000831607">
    <property type="component" value="Chromosome"/>
</dbReference>
<sequence>MFDVLPSIVTALTGSLAAPTLPAFSTAFLAGMALSLSLIMAIGPQNAHLLRMGLSRQHLWLTVVVCVIADMALIAVGVIGLGQLGQLSDRLYGALLGATVLVLLIYGWQAARRFWEGFWRGFKVPAQEVDRANQTVSRRQAVTAALTFSWLNPHAWIDTAVLIGGASLAYQADARTGFGVGAMVGSLIWFVAFGALAWWMGKRLGQTSIWRWMDGLVAIMMWAIAATIALDVVS</sequence>
<keyword evidence="2" id="KW-1003">Cell membrane</keyword>
<feature type="transmembrane region" description="Helical" evidence="6">
    <location>
        <begin position="59"/>
        <end position="79"/>
    </location>
</feature>
<keyword evidence="3 6" id="KW-0812">Transmembrane</keyword>
<evidence type="ECO:0000313" key="8">
    <source>
        <dbReference type="Proteomes" id="UP000831607"/>
    </source>
</evidence>
<evidence type="ECO:0000256" key="5">
    <source>
        <dbReference type="ARBA" id="ARBA00023136"/>
    </source>
</evidence>
<evidence type="ECO:0000256" key="4">
    <source>
        <dbReference type="ARBA" id="ARBA00022989"/>
    </source>
</evidence>
<evidence type="ECO:0000256" key="3">
    <source>
        <dbReference type="ARBA" id="ARBA00022692"/>
    </source>
</evidence>
<accession>A0ABY4AK34</accession>
<dbReference type="EMBL" id="CP063982">
    <property type="protein sequence ID" value="UOD50438.1"/>
    <property type="molecule type" value="Genomic_DNA"/>
</dbReference>
<keyword evidence="4 6" id="KW-1133">Transmembrane helix</keyword>
<evidence type="ECO:0000256" key="1">
    <source>
        <dbReference type="ARBA" id="ARBA00004651"/>
    </source>
</evidence>
<dbReference type="PANTHER" id="PTHR30086:SF20">
    <property type="entry name" value="ARGININE EXPORTER PROTEIN ARGO-RELATED"/>
    <property type="match status" value="1"/>
</dbReference>
<proteinExistence type="predicted"/>
<protein>
    <submittedName>
        <fullName evidence="7">LysE family transporter</fullName>
    </submittedName>
</protein>
<dbReference type="Pfam" id="PF01810">
    <property type="entry name" value="LysE"/>
    <property type="match status" value="1"/>
</dbReference>
<evidence type="ECO:0000313" key="7">
    <source>
        <dbReference type="EMBL" id="UOD50438.1"/>
    </source>
</evidence>
<feature type="transmembrane region" description="Helical" evidence="6">
    <location>
        <begin position="27"/>
        <end position="47"/>
    </location>
</feature>
<organism evidence="7 8">
    <name type="scientific">Orrella daihaiensis</name>
    <dbReference type="NCBI Taxonomy" id="2782176"/>
    <lineage>
        <taxon>Bacteria</taxon>
        <taxon>Pseudomonadati</taxon>
        <taxon>Pseudomonadota</taxon>
        <taxon>Betaproteobacteria</taxon>
        <taxon>Burkholderiales</taxon>
        <taxon>Alcaligenaceae</taxon>
        <taxon>Orrella</taxon>
    </lineage>
</organism>
<dbReference type="PANTHER" id="PTHR30086">
    <property type="entry name" value="ARGININE EXPORTER PROTEIN ARGO"/>
    <property type="match status" value="1"/>
</dbReference>
<keyword evidence="5 6" id="KW-0472">Membrane</keyword>
<name>A0ABY4AK34_9BURK</name>
<evidence type="ECO:0000256" key="2">
    <source>
        <dbReference type="ARBA" id="ARBA00022475"/>
    </source>
</evidence>
<feature type="transmembrane region" description="Helical" evidence="6">
    <location>
        <begin position="91"/>
        <end position="111"/>
    </location>
</feature>
<feature type="transmembrane region" description="Helical" evidence="6">
    <location>
        <begin position="178"/>
        <end position="200"/>
    </location>
</feature>